<keyword evidence="7" id="KW-0479">Metal-binding</keyword>
<sequence>MTFLQITWFLLIGILLIGYAILDGFDLGVGIWHLFTKKDRDRRIFLNAIGPVWDGNEVWLLTGGGAIFAAFPMVYATVFSGFYLALMLVLFGLIFRAVSLEFRSKLEDEKWRRKWDIAFSVGSMVPALLYGVAIGNLMRGIPLDSAGQYTGSFFTLLNPYALIIGLLGFAMFATQGALYLVLKTEDELNETVRGWAQLAWKAYVALFVLATTVTWVFQSQLINNFLARPVLWLIPAVTAGSLFLIWYFSVKAKDKSAFVASSISIAGLMGMVGAGIFPNLVPAINKPEWSLTIANSSSQLTLWVMLVIALFGMPVVVGYTIFVYRIFKGKVDLEKSIY</sequence>
<evidence type="ECO:0000256" key="3">
    <source>
        <dbReference type="ARBA" id="ARBA00022448"/>
    </source>
</evidence>
<evidence type="ECO:0000256" key="11">
    <source>
        <dbReference type="ARBA" id="ARBA00023136"/>
    </source>
</evidence>
<accession>A0ABV6Z4H5</accession>
<gene>
    <name evidence="13" type="primary">cydB</name>
    <name evidence="13" type="ORF">ACFL27_24235</name>
</gene>
<evidence type="ECO:0000256" key="6">
    <source>
        <dbReference type="ARBA" id="ARBA00022692"/>
    </source>
</evidence>
<dbReference type="EMBL" id="JBHPBY010000472">
    <property type="protein sequence ID" value="MFC1853319.1"/>
    <property type="molecule type" value="Genomic_DNA"/>
</dbReference>
<evidence type="ECO:0000256" key="7">
    <source>
        <dbReference type="ARBA" id="ARBA00022723"/>
    </source>
</evidence>
<feature type="transmembrane region" description="Helical" evidence="12">
    <location>
        <begin position="118"/>
        <end position="139"/>
    </location>
</feature>
<feature type="transmembrane region" description="Helical" evidence="12">
    <location>
        <begin position="257"/>
        <end position="280"/>
    </location>
</feature>
<keyword evidence="10" id="KW-0408">Iron</keyword>
<keyword evidence="6 12" id="KW-0812">Transmembrane</keyword>
<keyword evidence="11 12" id="KW-0472">Membrane</keyword>
<dbReference type="PANTHER" id="PTHR43141">
    <property type="entry name" value="CYTOCHROME BD2 SUBUNIT II"/>
    <property type="match status" value="1"/>
</dbReference>
<organism evidence="13 14">
    <name type="scientific">candidate division CSSED10-310 bacterium</name>
    <dbReference type="NCBI Taxonomy" id="2855610"/>
    <lineage>
        <taxon>Bacteria</taxon>
        <taxon>Bacteria division CSSED10-310</taxon>
    </lineage>
</organism>
<reference evidence="13 14" key="1">
    <citation type="submission" date="2024-09" db="EMBL/GenBank/DDBJ databases">
        <title>Laminarin stimulates single cell rates of sulfate reduction while oxygen inhibits transcriptomic activity in coastal marine sediment.</title>
        <authorList>
            <person name="Lindsay M."/>
            <person name="Orcutt B."/>
            <person name="Emerson D."/>
            <person name="Stepanauskas R."/>
            <person name="D'Angelo T."/>
        </authorList>
    </citation>
    <scope>NUCLEOTIDE SEQUENCE [LARGE SCALE GENOMIC DNA]</scope>
    <source>
        <strain evidence="13">SAG AM-311-K15</strain>
    </source>
</reference>
<keyword evidence="5" id="KW-0349">Heme</keyword>
<feature type="transmembrane region" description="Helical" evidence="12">
    <location>
        <begin position="6"/>
        <end position="35"/>
    </location>
</feature>
<evidence type="ECO:0000256" key="1">
    <source>
        <dbReference type="ARBA" id="ARBA00004651"/>
    </source>
</evidence>
<comment type="caution">
    <text evidence="13">The sequence shown here is derived from an EMBL/GenBank/DDBJ whole genome shotgun (WGS) entry which is preliminary data.</text>
</comment>
<feature type="transmembrane region" description="Helical" evidence="12">
    <location>
        <begin position="230"/>
        <end position="250"/>
    </location>
</feature>
<dbReference type="PIRSF" id="PIRSF000267">
    <property type="entry name" value="Cyt_oxidse_sub2"/>
    <property type="match status" value="1"/>
</dbReference>
<dbReference type="Pfam" id="PF02322">
    <property type="entry name" value="Cyt_bd_oxida_II"/>
    <property type="match status" value="1"/>
</dbReference>
<dbReference type="PANTHER" id="PTHR43141:SF5">
    <property type="entry name" value="CYTOCHROME BD-I UBIQUINOL OXIDASE SUBUNIT 2"/>
    <property type="match status" value="1"/>
</dbReference>
<evidence type="ECO:0000256" key="4">
    <source>
        <dbReference type="ARBA" id="ARBA00022475"/>
    </source>
</evidence>
<keyword evidence="4" id="KW-1003">Cell membrane</keyword>
<evidence type="ECO:0000256" key="9">
    <source>
        <dbReference type="ARBA" id="ARBA00022989"/>
    </source>
</evidence>
<dbReference type="Proteomes" id="UP001594351">
    <property type="component" value="Unassembled WGS sequence"/>
</dbReference>
<evidence type="ECO:0000256" key="10">
    <source>
        <dbReference type="ARBA" id="ARBA00023004"/>
    </source>
</evidence>
<name>A0ABV6Z4H5_UNCC1</name>
<keyword evidence="14" id="KW-1185">Reference proteome</keyword>
<evidence type="ECO:0000256" key="12">
    <source>
        <dbReference type="SAM" id="Phobius"/>
    </source>
</evidence>
<comment type="subcellular location">
    <subcellularLocation>
        <location evidence="1">Cell membrane</location>
        <topology evidence="1">Multi-pass membrane protein</topology>
    </subcellularLocation>
</comment>
<keyword evidence="3" id="KW-0813">Transport</keyword>
<keyword evidence="8" id="KW-0249">Electron transport</keyword>
<comment type="similarity">
    <text evidence="2">Belongs to the cytochrome ubiquinol oxidase subunit 2 family.</text>
</comment>
<keyword evidence="9 12" id="KW-1133">Transmembrane helix</keyword>
<feature type="transmembrane region" description="Helical" evidence="12">
    <location>
        <begin position="159"/>
        <end position="182"/>
    </location>
</feature>
<dbReference type="NCBIfam" id="TIGR00203">
    <property type="entry name" value="cydB"/>
    <property type="match status" value="1"/>
</dbReference>
<evidence type="ECO:0000256" key="5">
    <source>
        <dbReference type="ARBA" id="ARBA00022617"/>
    </source>
</evidence>
<feature type="transmembrane region" description="Helical" evidence="12">
    <location>
        <begin position="300"/>
        <end position="327"/>
    </location>
</feature>
<feature type="transmembrane region" description="Helical" evidence="12">
    <location>
        <begin position="202"/>
        <end position="218"/>
    </location>
</feature>
<evidence type="ECO:0000256" key="8">
    <source>
        <dbReference type="ARBA" id="ARBA00022982"/>
    </source>
</evidence>
<protein>
    <submittedName>
        <fullName evidence="13">Cytochrome d ubiquinol oxidase subunit II</fullName>
    </submittedName>
</protein>
<feature type="transmembrane region" description="Helical" evidence="12">
    <location>
        <begin position="81"/>
        <end position="98"/>
    </location>
</feature>
<dbReference type="InterPro" id="IPR003317">
    <property type="entry name" value="Cyt-d_oxidase_su2"/>
</dbReference>
<evidence type="ECO:0000313" key="13">
    <source>
        <dbReference type="EMBL" id="MFC1853319.1"/>
    </source>
</evidence>
<evidence type="ECO:0000256" key="2">
    <source>
        <dbReference type="ARBA" id="ARBA00007543"/>
    </source>
</evidence>
<proteinExistence type="inferred from homology"/>
<evidence type="ECO:0000313" key="14">
    <source>
        <dbReference type="Proteomes" id="UP001594351"/>
    </source>
</evidence>